<feature type="chain" id="PRO_5003441885" description="Killing trait domain-containing protein" evidence="1">
    <location>
        <begin position="23"/>
        <end position="82"/>
    </location>
</feature>
<protein>
    <recommendedName>
        <fullName evidence="3">Killing trait domain-containing protein</fullName>
    </recommendedName>
</protein>
<dbReference type="RefSeq" id="WP_231649826.1">
    <property type="nucleotide sequence ID" value="NZ_CP115945.1"/>
</dbReference>
<accession>G3ABK9</accession>
<reference evidence="2" key="1">
    <citation type="journal article" date="2011" name="PLoS ONE">
        <title>Ralstonia syzygii, the Blood Disease Bacterium and some Asian R. solanacearum strains form a single genomic species despite divergent lifestyles.</title>
        <authorList>
            <person name="Remenant B."/>
            <person name="de Cambiaire J.C."/>
            <person name="Cellier G."/>
            <person name="Jacobs J.M."/>
            <person name="Mangenot S."/>
            <person name="Barbe V."/>
            <person name="Lajus A."/>
            <person name="Vallenet D."/>
            <person name="Medigue C."/>
            <person name="Fegan M."/>
            <person name="Allen C."/>
            <person name="Prior P."/>
        </authorList>
    </citation>
    <scope>NUCLEOTIDE SEQUENCE</scope>
    <source>
        <strain evidence="2">R24</strain>
    </source>
</reference>
<dbReference type="Pfam" id="PF11747">
    <property type="entry name" value="RebB"/>
    <property type="match status" value="1"/>
</dbReference>
<evidence type="ECO:0000313" key="2">
    <source>
        <dbReference type="EMBL" id="CCA86914.1"/>
    </source>
</evidence>
<dbReference type="InterPro" id="IPR021070">
    <property type="entry name" value="Killing_trait_RebB"/>
</dbReference>
<organism evidence="2">
    <name type="scientific">Ralstonia syzygii R24</name>
    <dbReference type="NCBI Taxonomy" id="907261"/>
    <lineage>
        <taxon>Bacteria</taxon>
        <taxon>Pseudomonadati</taxon>
        <taxon>Pseudomonadota</taxon>
        <taxon>Betaproteobacteria</taxon>
        <taxon>Burkholderiales</taxon>
        <taxon>Burkholderiaceae</taxon>
        <taxon>Ralstonia</taxon>
        <taxon>Ralstonia solanacearum species complex</taxon>
    </lineage>
</organism>
<gene>
    <name evidence="2" type="ORF">RALSY_mp30226</name>
</gene>
<keyword evidence="1" id="KW-0732">Signal</keyword>
<dbReference type="EMBL" id="FR854092">
    <property type="protein sequence ID" value="CCA86914.1"/>
    <property type="molecule type" value="Genomic_DNA"/>
</dbReference>
<feature type="signal peptide" evidence="1">
    <location>
        <begin position="1"/>
        <end position="22"/>
    </location>
</feature>
<reference evidence="2" key="2">
    <citation type="submission" date="2011-04" db="EMBL/GenBank/DDBJ databases">
        <authorList>
            <person name="Genoscope - CEA"/>
        </authorList>
    </citation>
    <scope>NUCLEOTIDE SEQUENCE</scope>
    <source>
        <strain evidence="2">R24</strain>
    </source>
</reference>
<sequence>MPRTPAIAHLAAAAGMAPQAAAAVTADQAPALAMAMTYLAMADSLGLAMGNAVANQQRGQVIAGAATARVLALIIQKGSESS</sequence>
<dbReference type="AlphaFoldDB" id="G3ABK9"/>
<evidence type="ECO:0000256" key="1">
    <source>
        <dbReference type="SAM" id="SignalP"/>
    </source>
</evidence>
<name>G3ABK9_9RALS</name>
<proteinExistence type="predicted"/>
<evidence type="ECO:0008006" key="3">
    <source>
        <dbReference type="Google" id="ProtNLM"/>
    </source>
</evidence>